<feature type="transmembrane region" description="Helical" evidence="1">
    <location>
        <begin position="42"/>
        <end position="59"/>
    </location>
</feature>
<name>A0A3B0MXC9_9RHOB</name>
<keyword evidence="3" id="KW-1185">Reference proteome</keyword>
<feature type="transmembrane region" description="Helical" evidence="1">
    <location>
        <begin position="224"/>
        <end position="245"/>
    </location>
</feature>
<protein>
    <recommendedName>
        <fullName evidence="4">Sugar:cation symporter</fullName>
    </recommendedName>
</protein>
<evidence type="ECO:0000256" key="1">
    <source>
        <dbReference type="SAM" id="Phobius"/>
    </source>
</evidence>
<organism evidence="2 3">
    <name type="scientific">Roseinatronobacter ekhonensis</name>
    <dbReference type="NCBI Taxonomy" id="254356"/>
    <lineage>
        <taxon>Bacteria</taxon>
        <taxon>Pseudomonadati</taxon>
        <taxon>Pseudomonadota</taxon>
        <taxon>Alphaproteobacteria</taxon>
        <taxon>Rhodobacterales</taxon>
        <taxon>Paracoccaceae</taxon>
        <taxon>Roseinatronobacter</taxon>
    </lineage>
</organism>
<dbReference type="Pfam" id="PF13347">
    <property type="entry name" value="MFS_2"/>
    <property type="match status" value="1"/>
</dbReference>
<dbReference type="Proteomes" id="UP000272908">
    <property type="component" value="Unassembled WGS sequence"/>
</dbReference>
<feature type="transmembrane region" description="Helical" evidence="1">
    <location>
        <begin position="287"/>
        <end position="305"/>
    </location>
</feature>
<feature type="transmembrane region" description="Helical" evidence="1">
    <location>
        <begin position="80"/>
        <end position="99"/>
    </location>
</feature>
<accession>A0A3B0MXC9</accession>
<dbReference type="Gene3D" id="1.20.1250.20">
    <property type="entry name" value="MFS general substrate transporter like domains"/>
    <property type="match status" value="1"/>
</dbReference>
<feature type="transmembrane region" description="Helical" evidence="1">
    <location>
        <begin position="148"/>
        <end position="168"/>
    </location>
</feature>
<feature type="transmembrane region" description="Helical" evidence="1">
    <location>
        <begin position="346"/>
        <end position="371"/>
    </location>
</feature>
<evidence type="ECO:0008006" key="4">
    <source>
        <dbReference type="Google" id="ProtNLM"/>
    </source>
</evidence>
<feature type="transmembrane region" description="Helical" evidence="1">
    <location>
        <begin position="105"/>
        <end position="128"/>
    </location>
</feature>
<feature type="transmembrane region" description="Helical" evidence="1">
    <location>
        <begin position="174"/>
        <end position="194"/>
    </location>
</feature>
<gene>
    <name evidence="2" type="ORF">ROE7235_02225</name>
</gene>
<keyword evidence="1" id="KW-0812">Transmembrane</keyword>
<reference evidence="3" key="1">
    <citation type="submission" date="2018-08" db="EMBL/GenBank/DDBJ databases">
        <authorList>
            <person name="Rodrigo-Torres L."/>
            <person name="Arahal R. D."/>
            <person name="Lucena T."/>
        </authorList>
    </citation>
    <scope>NUCLEOTIDE SEQUENCE [LARGE SCALE GENOMIC DNA]</scope>
    <source>
        <strain evidence="3">CECT 7235</strain>
    </source>
</reference>
<feature type="transmembrane region" description="Helical" evidence="1">
    <location>
        <begin position="16"/>
        <end position="36"/>
    </location>
</feature>
<dbReference type="InterPro" id="IPR036259">
    <property type="entry name" value="MFS_trans_sf"/>
</dbReference>
<dbReference type="SUPFAM" id="SSF103473">
    <property type="entry name" value="MFS general substrate transporter"/>
    <property type="match status" value="1"/>
</dbReference>
<evidence type="ECO:0000313" key="2">
    <source>
        <dbReference type="EMBL" id="SUZ32466.1"/>
    </source>
</evidence>
<keyword evidence="1" id="KW-0472">Membrane</keyword>
<feature type="transmembrane region" description="Helical" evidence="1">
    <location>
        <begin position="257"/>
        <end position="275"/>
    </location>
</feature>
<evidence type="ECO:0000313" key="3">
    <source>
        <dbReference type="Proteomes" id="UP000272908"/>
    </source>
</evidence>
<keyword evidence="1" id="KW-1133">Transmembrane helix</keyword>
<feature type="transmembrane region" description="Helical" evidence="1">
    <location>
        <begin position="391"/>
        <end position="411"/>
    </location>
</feature>
<proteinExistence type="predicted"/>
<feature type="transmembrane region" description="Helical" evidence="1">
    <location>
        <begin position="311"/>
        <end position="334"/>
    </location>
</feature>
<dbReference type="EMBL" id="UIHC01000021">
    <property type="protein sequence ID" value="SUZ32466.1"/>
    <property type="molecule type" value="Genomic_DNA"/>
</dbReference>
<sequence>MSDAAAIAQAPRLWGYSLYGGLLAMAGLPIYIHAPYFYVDEYAVSLAALGTVLFVLRGLDFVQDPALGWLAARLGAWRGQATATAVVALSGAMVMLFAVEPMFWPLAWFAIAITVLFTAYSFLTICFYATGAARGAGMGQGGHVRLAAWRESGALAGVCVAAAAPVALENILPAPFTGFAFGFVVVALVAALAMRAEWPRFRPDLSAVGPTVRDVLKDATARRLLTIALVNATPVAITSTLFLFYAEAVLRTDGAEGPLLVLLFLAAAASAPVWAQVAKRFGAKTALLIGMALAMASFAFVLTLGPGDLTAFAVICILSGFGMGADLTLLPAIFSRRMAELSPEAAQGFGLWAFVTKATLALAALIVFPTLDMAGFEQGTDNSDTALTALVLLYAALPTALKACAFALLALTPLKES</sequence>
<dbReference type="AlphaFoldDB" id="A0A3B0MXC9"/>